<feature type="compositionally biased region" description="Polar residues" evidence="1">
    <location>
        <begin position="1363"/>
        <end position="1387"/>
    </location>
</feature>
<proteinExistence type="predicted"/>
<feature type="compositionally biased region" description="Polar residues" evidence="1">
    <location>
        <begin position="233"/>
        <end position="253"/>
    </location>
</feature>
<accession>A0AAV1ECZ2</accession>
<reference evidence="2" key="1">
    <citation type="submission" date="2023-03" db="EMBL/GenBank/DDBJ databases">
        <authorList>
            <person name="Julca I."/>
        </authorList>
    </citation>
    <scope>NUCLEOTIDE SEQUENCE</scope>
</reference>
<dbReference type="EMBL" id="OX459126">
    <property type="protein sequence ID" value="CAI9117569.1"/>
    <property type="molecule type" value="Genomic_DNA"/>
</dbReference>
<protein>
    <submittedName>
        <fullName evidence="2">OLC1v1018974C1</fullName>
    </submittedName>
</protein>
<feature type="compositionally biased region" description="Polar residues" evidence="1">
    <location>
        <begin position="1175"/>
        <end position="1224"/>
    </location>
</feature>
<feature type="region of interest" description="Disordered" evidence="1">
    <location>
        <begin position="1409"/>
        <end position="1428"/>
    </location>
</feature>
<sequence length="2222" mass="240744">MANPGEGVGAKFVSVNLNKSYGQSSHHNHQPYGGSYGQAAGRGRPGSGGRSGGMVVLSRSRNSQKVAGPKLSVPPPLNLPSLRKEHEKFDVSTGPGPAINSTTGSGPRPSSSGMGWTKPVSIALQEKDVGDGDTKVEQSGRGVDGEVRLNSTYMPPSARSTVVGNATSVAGSARPLPNPAEKAVVLKGEDFPSLQAALPVSSVPGQKQKDTANPKQKPAISVEATDQQEGRFPSSSRVELTSRAQESYNVSRNGSIDDIGDSRRSGSSRMPSQPSKDDFFSSPLPLVPMNHRSDWADDERDTGHGFVDRATEWNPRERYASEQSSRYRAGNLQNSSISKPLLAGGGKLPLPSDSIMASGNDKRGAGKSERLLEDPFMGTSGFDDRDPFPGSLLGVIKRRKDVVKHSDWHDPARELFEAELEKVQKMQELERQWILEEQERAVEQARREEEERQRLIREEEERQRRLEEETREAAWRAEQERLEAHRKAEEQRVAREEEKRRMLMEEERRKQAAKQKLMELEERMAKRQAEAVNSETSVVTASTDEKLPTILKDNDVSATDLETWEDSEKMVERITSSTSFDTSSLNRPFETDSRAYATRESSSGFLDRRRPLNSWRRDPFENGSGASSQMQEHDMSHFSPQRDSFANVRAVGRKDFHGSSGYASSRANLRGMQEPYLDELGHQREQRWNFPGDSDSFSGGRDFDAEFQGNLTERYGDVGWGQNHFRGNAYPPYPERPYANSEADELYPYGRSRYSMRQPRVLPPPIASTQRTPFRIANERSGPSGFLPDNNHVNHAQRTESTRPTGYYSGHQDGVEQPGVVDMPQESVGVEDQKLEKEMTTRCDSQSSLSVSSPPSSPPHLSYDELDDSGDSPILSASAAGKHISMSGNDAVILNDNSVQHTTVADSGMISNIEDEEWTLENADGLQEQEEYNEEDDGYQEEDEVREGDYDNLDLNQDFGDLHLEDKCSSGMVDNMVLGFDEGIKVELPNDDFDRNFRNEDKSVVCAQSDEHSHEQEMEKDIPDSVKTPDNLYSSITSDGPPFSSQQTLASSAGLPSFTSLTTASTASTTPNQVDTPVQLQFGLFSGPPLIPSPVPTIQIGSIQMPLHLHPSTGPSFVHPSQSPIFQFGQVRYTSSPISLGVLPIAPPSTTSSFGQPTVQTSYSLNLNAGGALPTQPSQDTSTQSVVNGDSSSQCNRSLAESSVAARQSADSSSQTQIITTKVASGSGEKLKSETVGQGETKWHNEPLSRSRAPSKGRMSGNQLQSRLSINDSISNEKNFGVVKASGAVSKGKRYTYAVKNSGARSALSIDDESSLQTNGFQRRSRRTVQRVEFRVRENGERRPPSGSFSSNSLNAHDKYDNNGRSGTQFVRSGSKRGTMSSKSVKQISDAEGSNFVGKEIQKDVSIRDQKVSQAGERNVKRNISEEDVDAPLQSGVVRVFKQPGIEAPSDEDDFIEVRSKRQMLNDRREQREKEIKAKTRPSRKPYTSRPISGGLNNSKKASVSARASPPNINSGFSSSEGRVLAYKERSAPKVSQPLAPIGTPAVKFDTQTDKRSQSIKSLPASSASVLSGGDKDHGPNLTFESQSKVMDNVSSSLNSWGNSQFNQQVMALTQTQLEEAMEAPRFDSSITSVGGHSSGPTEPILPSSSLLIKERSFTSSSPINSLLAGEKIQFGAVTSPPILPPSSRAPGSSRPEIQIPHNLSVAEDECSLFFKKDKHTDDSCAHLQDSDAEAAASAVAVAAIASDEVVENGIGSISISESKSFGGADIDNIAAGMGDHQLVSQSKAEESLSVSLPADLSVDTPPISLWPPLPSPHNSSNQMLSHFPGGRPHFPFYEMNPMLGGPIFAFTPSEGSVGAQSQTQKSVTTSTSGPLGTWQHSAVDSFYGHPAGYTGPFISPPGGIPGVQGPPHMVVYNHFAPVGQFGQVGLSFMGPTYIPSGKPSDGKHNSSSAVGMGEGHLNNPNIASGQRNHPNIPAPIQHLTSGSPIMPFASPLAMFDVSPFQSAPDISVQAHWSHVPAPALHSVPFSRPLQQAEGILPPLLGHVNPADQSLNVSRFPESRTSTPSTTGPSFTVQPEVNVAHLPDELGLVDTSRSTTAAASSQNTVGHSSSTSSTTDANNTGNLSTGGNTNNEGHGSGGFKNRSSQQKNMSAHQTHSPGYNYQRVGSGTSHRNNAGGEWSHRRINFHGRNQSFGSEKGMSSSKMKQIYVAKQPTNGSSG</sequence>
<feature type="region of interest" description="Disordered" evidence="1">
    <location>
        <begin position="1942"/>
        <end position="1973"/>
    </location>
</feature>
<feature type="compositionally biased region" description="Low complexity" evidence="1">
    <location>
        <begin position="2195"/>
        <end position="2208"/>
    </location>
</feature>
<feature type="compositionally biased region" description="Basic and acidic residues" evidence="1">
    <location>
        <begin position="1460"/>
        <end position="1478"/>
    </location>
</feature>
<feature type="compositionally biased region" description="Polar residues" evidence="1">
    <location>
        <begin position="1963"/>
        <end position="1973"/>
    </location>
</feature>
<feature type="compositionally biased region" description="Low complexity" evidence="1">
    <location>
        <begin position="101"/>
        <end position="115"/>
    </location>
</feature>
<feature type="region of interest" description="Disordered" evidence="1">
    <location>
        <begin position="1008"/>
        <end position="1051"/>
    </location>
</feature>
<feature type="region of interest" description="Disordered" evidence="1">
    <location>
        <begin position="1167"/>
        <end position="1264"/>
    </location>
</feature>
<feature type="compositionally biased region" description="Low complexity" evidence="1">
    <location>
        <begin position="845"/>
        <end position="854"/>
    </location>
</feature>
<dbReference type="PANTHER" id="PTHR31780:SF10">
    <property type="entry name" value="LD36051P"/>
    <property type="match status" value="1"/>
</dbReference>
<feature type="compositionally biased region" description="Polar residues" evidence="1">
    <location>
        <begin position="1559"/>
        <end position="1570"/>
    </location>
</feature>
<feature type="region of interest" description="Disordered" evidence="1">
    <location>
        <begin position="1460"/>
        <end position="1584"/>
    </location>
</feature>
<dbReference type="CDD" id="cd22249">
    <property type="entry name" value="UDM1_RNF168_RNF169-like"/>
    <property type="match status" value="1"/>
</dbReference>
<keyword evidence="3" id="KW-1185">Reference proteome</keyword>
<feature type="compositionally biased region" description="Basic and acidic residues" evidence="1">
    <location>
        <begin position="1008"/>
        <end position="1024"/>
    </location>
</feature>
<feature type="region of interest" description="Disordered" evidence="1">
    <location>
        <begin position="781"/>
        <end position="876"/>
    </location>
</feature>
<feature type="compositionally biased region" description="Basic and acidic residues" evidence="1">
    <location>
        <begin position="831"/>
        <end position="841"/>
    </location>
</feature>
<feature type="compositionally biased region" description="Low complexity" evidence="1">
    <location>
        <begin position="2058"/>
        <end position="2076"/>
    </location>
</feature>
<feature type="compositionally biased region" description="Basic and acidic residues" evidence="1">
    <location>
        <begin position="291"/>
        <end position="320"/>
    </location>
</feature>
<feature type="compositionally biased region" description="Basic and acidic residues" evidence="1">
    <location>
        <begin position="125"/>
        <end position="147"/>
    </location>
</feature>
<feature type="region of interest" description="Disordered" evidence="1">
    <location>
        <begin position="2096"/>
        <end position="2222"/>
    </location>
</feature>
<feature type="compositionally biased region" description="Basic and acidic residues" evidence="1">
    <location>
        <begin position="1330"/>
        <end position="1344"/>
    </location>
</feature>
<feature type="compositionally biased region" description="Polar residues" evidence="1">
    <location>
        <begin position="574"/>
        <end position="586"/>
    </location>
</feature>
<feature type="compositionally biased region" description="Polar residues" evidence="1">
    <location>
        <begin position="1511"/>
        <end position="1521"/>
    </location>
</feature>
<feature type="region of interest" description="Disordered" evidence="1">
    <location>
        <begin position="1855"/>
        <end position="1875"/>
    </location>
</feature>
<evidence type="ECO:0000256" key="1">
    <source>
        <dbReference type="SAM" id="MobiDB-lite"/>
    </source>
</evidence>
<evidence type="ECO:0000313" key="2">
    <source>
        <dbReference type="EMBL" id="CAI9117569.1"/>
    </source>
</evidence>
<feature type="compositionally biased region" description="Polar residues" evidence="1">
    <location>
        <begin position="149"/>
        <end position="160"/>
    </location>
</feature>
<feature type="compositionally biased region" description="Low complexity" evidence="1">
    <location>
        <begin position="1861"/>
        <end position="1873"/>
    </location>
</feature>
<feature type="region of interest" description="Disordered" evidence="1">
    <location>
        <begin position="197"/>
        <end position="388"/>
    </location>
</feature>
<evidence type="ECO:0000313" key="3">
    <source>
        <dbReference type="Proteomes" id="UP001161247"/>
    </source>
</evidence>
<dbReference type="PANTHER" id="PTHR31780">
    <property type="entry name" value="STRESS RESPONSE PROTEIN NST1-RELATED"/>
    <property type="match status" value="1"/>
</dbReference>
<feature type="region of interest" description="Disordered" evidence="1">
    <location>
        <begin position="445"/>
        <end position="473"/>
    </location>
</feature>
<feature type="region of interest" description="Disordered" evidence="1">
    <location>
        <begin position="2058"/>
        <end position="2077"/>
    </location>
</feature>
<feature type="compositionally biased region" description="Low complexity" evidence="1">
    <location>
        <begin position="2096"/>
        <end position="2135"/>
    </location>
</feature>
<gene>
    <name evidence="2" type="ORF">OLC1_LOCUS23614</name>
</gene>
<dbReference type="InterPro" id="IPR051195">
    <property type="entry name" value="Fungal_stress_NST1"/>
</dbReference>
<dbReference type="Proteomes" id="UP001161247">
    <property type="component" value="Chromosome 9"/>
</dbReference>
<feature type="compositionally biased region" description="Gly residues" evidence="1">
    <location>
        <begin position="43"/>
        <end position="52"/>
    </location>
</feature>
<feature type="region of interest" description="Disordered" evidence="1">
    <location>
        <begin position="560"/>
        <end position="644"/>
    </location>
</feature>
<feature type="compositionally biased region" description="Polar residues" evidence="1">
    <location>
        <begin position="1031"/>
        <end position="1051"/>
    </location>
</feature>
<name>A0AAV1ECZ2_OLDCO</name>
<feature type="region of interest" description="Disordered" evidence="1">
    <location>
        <begin position="1304"/>
        <end position="1391"/>
    </location>
</feature>
<feature type="region of interest" description="Disordered" evidence="1">
    <location>
        <begin position="19"/>
        <end position="160"/>
    </location>
</feature>
<feature type="compositionally biased region" description="Polar residues" evidence="1">
    <location>
        <begin position="321"/>
        <end position="338"/>
    </location>
</feature>
<feature type="compositionally biased region" description="Basic and acidic residues" evidence="1">
    <location>
        <begin position="360"/>
        <end position="373"/>
    </location>
</feature>
<organism evidence="2 3">
    <name type="scientific">Oldenlandia corymbosa var. corymbosa</name>
    <dbReference type="NCBI Taxonomy" id="529605"/>
    <lineage>
        <taxon>Eukaryota</taxon>
        <taxon>Viridiplantae</taxon>
        <taxon>Streptophyta</taxon>
        <taxon>Embryophyta</taxon>
        <taxon>Tracheophyta</taxon>
        <taxon>Spermatophyta</taxon>
        <taxon>Magnoliopsida</taxon>
        <taxon>eudicotyledons</taxon>
        <taxon>Gunneridae</taxon>
        <taxon>Pentapetalae</taxon>
        <taxon>asterids</taxon>
        <taxon>lamiids</taxon>
        <taxon>Gentianales</taxon>
        <taxon>Rubiaceae</taxon>
        <taxon>Rubioideae</taxon>
        <taxon>Spermacoceae</taxon>
        <taxon>Hedyotis-Oldenlandia complex</taxon>
        <taxon>Oldenlandia</taxon>
    </lineage>
</organism>
<feature type="compositionally biased region" description="Polar residues" evidence="1">
    <location>
        <begin position="2145"/>
        <end position="2176"/>
    </location>
</feature>
<feature type="compositionally biased region" description="Basic and acidic residues" evidence="1">
    <location>
        <begin position="606"/>
        <end position="620"/>
    </location>
</feature>